<evidence type="ECO:0000313" key="1">
    <source>
        <dbReference type="EMBL" id="MBW0512886.1"/>
    </source>
</evidence>
<comment type="caution">
    <text evidence="1">The sequence shown here is derived from an EMBL/GenBank/DDBJ whole genome shotgun (WGS) entry which is preliminary data.</text>
</comment>
<evidence type="ECO:0008006" key="3">
    <source>
        <dbReference type="Google" id="ProtNLM"/>
    </source>
</evidence>
<sequence length="143" mass="15968">MLCTLCTKKGIPCICSLKTTDACDACQQAHKKCSFVVQPFRPRSQRSSCPRFPHKDSFVVNNDEIIPEKEWTPGPQTGQREQFRTISPVPSSINLSTPLLGHHPMVTSLLDQSEVIIQLMKDGNGERTFELGLIFTHGIQTSK</sequence>
<dbReference type="AlphaFoldDB" id="A0A9Q3E5X1"/>
<dbReference type="EMBL" id="AVOT02023044">
    <property type="protein sequence ID" value="MBW0512886.1"/>
    <property type="molecule type" value="Genomic_DNA"/>
</dbReference>
<reference evidence="1" key="1">
    <citation type="submission" date="2021-03" db="EMBL/GenBank/DDBJ databases">
        <title>Draft genome sequence of rust myrtle Austropuccinia psidii MF-1, a brazilian biotype.</title>
        <authorList>
            <person name="Quecine M.C."/>
            <person name="Pachon D.M.R."/>
            <person name="Bonatelli M.L."/>
            <person name="Correr F.H."/>
            <person name="Franceschini L.M."/>
            <person name="Leite T.F."/>
            <person name="Margarido G.R.A."/>
            <person name="Almeida C.A."/>
            <person name="Ferrarezi J.A."/>
            <person name="Labate C.A."/>
        </authorList>
    </citation>
    <scope>NUCLEOTIDE SEQUENCE</scope>
    <source>
        <strain evidence="1">MF-1</strain>
    </source>
</reference>
<gene>
    <name evidence="1" type="ORF">O181_052601</name>
</gene>
<accession>A0A9Q3E5X1</accession>
<keyword evidence="2" id="KW-1185">Reference proteome</keyword>
<evidence type="ECO:0000313" key="2">
    <source>
        <dbReference type="Proteomes" id="UP000765509"/>
    </source>
</evidence>
<protein>
    <recommendedName>
        <fullName evidence="3">Zn(2)-C6 fungal-type domain-containing protein</fullName>
    </recommendedName>
</protein>
<name>A0A9Q3E5X1_9BASI</name>
<organism evidence="1 2">
    <name type="scientific">Austropuccinia psidii MF-1</name>
    <dbReference type="NCBI Taxonomy" id="1389203"/>
    <lineage>
        <taxon>Eukaryota</taxon>
        <taxon>Fungi</taxon>
        <taxon>Dikarya</taxon>
        <taxon>Basidiomycota</taxon>
        <taxon>Pucciniomycotina</taxon>
        <taxon>Pucciniomycetes</taxon>
        <taxon>Pucciniales</taxon>
        <taxon>Sphaerophragmiaceae</taxon>
        <taxon>Austropuccinia</taxon>
    </lineage>
</organism>
<dbReference type="Proteomes" id="UP000765509">
    <property type="component" value="Unassembled WGS sequence"/>
</dbReference>
<proteinExistence type="predicted"/>